<sequence length="56" mass="5862">LSPHSSSVAEAEAGYSGNRIDPYVAGVLAREPAEVQRALIAILTILKNIAKGVSEK</sequence>
<name>X0WG36_9ZZZZ</name>
<protein>
    <submittedName>
        <fullName evidence="1">Uncharacterized protein</fullName>
    </submittedName>
</protein>
<feature type="non-terminal residue" evidence="1">
    <location>
        <position position="1"/>
    </location>
</feature>
<organism evidence="1">
    <name type="scientific">marine sediment metagenome</name>
    <dbReference type="NCBI Taxonomy" id="412755"/>
    <lineage>
        <taxon>unclassified sequences</taxon>
        <taxon>metagenomes</taxon>
        <taxon>ecological metagenomes</taxon>
    </lineage>
</organism>
<proteinExistence type="predicted"/>
<dbReference type="AlphaFoldDB" id="X0WG36"/>
<comment type="caution">
    <text evidence="1">The sequence shown here is derived from an EMBL/GenBank/DDBJ whole genome shotgun (WGS) entry which is preliminary data.</text>
</comment>
<reference evidence="1" key="1">
    <citation type="journal article" date="2014" name="Front. Microbiol.">
        <title>High frequency of phylogenetically diverse reductive dehalogenase-homologous genes in deep subseafloor sedimentary metagenomes.</title>
        <authorList>
            <person name="Kawai M."/>
            <person name="Futagami T."/>
            <person name="Toyoda A."/>
            <person name="Takaki Y."/>
            <person name="Nishi S."/>
            <person name="Hori S."/>
            <person name="Arai W."/>
            <person name="Tsubouchi T."/>
            <person name="Morono Y."/>
            <person name="Uchiyama I."/>
            <person name="Ito T."/>
            <person name="Fujiyama A."/>
            <person name="Inagaki F."/>
            <person name="Takami H."/>
        </authorList>
    </citation>
    <scope>NUCLEOTIDE SEQUENCE</scope>
    <source>
        <strain evidence="1">Expedition CK06-06</strain>
    </source>
</reference>
<dbReference type="EMBL" id="BARS01039831">
    <property type="protein sequence ID" value="GAG23463.1"/>
    <property type="molecule type" value="Genomic_DNA"/>
</dbReference>
<evidence type="ECO:0000313" key="1">
    <source>
        <dbReference type="EMBL" id="GAG23463.1"/>
    </source>
</evidence>
<accession>X0WG36</accession>
<gene>
    <name evidence="1" type="ORF">S01H1_60795</name>
</gene>